<dbReference type="Pfam" id="PF12697">
    <property type="entry name" value="Abhydrolase_6"/>
    <property type="match status" value="1"/>
</dbReference>
<dbReference type="PANTHER" id="PTHR11614">
    <property type="entry name" value="PHOSPHOLIPASE-RELATED"/>
    <property type="match status" value="1"/>
</dbReference>
<feature type="domain" description="AB hydrolase-1" evidence="1">
    <location>
        <begin position="20"/>
        <end position="208"/>
    </location>
</feature>
<dbReference type="STRING" id="589924.Ferp_1103"/>
<reference evidence="3" key="1">
    <citation type="submission" date="2010-02" db="EMBL/GenBank/DDBJ databases">
        <title>Complete sequence of Ferroglobus placidus DSM 10642.</title>
        <authorList>
            <consortium name="US DOE Joint Genome Institute"/>
            <person name="Lucas S."/>
            <person name="Copeland A."/>
            <person name="Lapidus A."/>
            <person name="Cheng J.-F."/>
            <person name="Bruce D."/>
            <person name="Goodwin L."/>
            <person name="Pitluck S."/>
            <person name="Saunders E."/>
            <person name="Brettin T."/>
            <person name="Detter J.C."/>
            <person name="Han C."/>
            <person name="Tapia R."/>
            <person name="Larimer F."/>
            <person name="Land M."/>
            <person name="Hauser L."/>
            <person name="Kyrpides N."/>
            <person name="Ivanova N."/>
            <person name="Holmes D."/>
            <person name="Lovley D."/>
            <person name="Kyrpides N."/>
            <person name="Anderson I.J."/>
            <person name="Woyke T."/>
        </authorList>
    </citation>
    <scope>NUCLEOTIDE SEQUENCE [LARGE SCALE GENOMIC DNA]</scope>
    <source>
        <strain evidence="3">DSM 10642 / AEDII12DO</strain>
    </source>
</reference>
<gene>
    <name evidence="2" type="ordered locus">Ferp_1103</name>
</gene>
<evidence type="ECO:0000313" key="3">
    <source>
        <dbReference type="Proteomes" id="UP000002613"/>
    </source>
</evidence>
<accession>D3RXP9</accession>
<dbReference type="Gene3D" id="3.40.50.1820">
    <property type="entry name" value="alpha/beta hydrolase"/>
    <property type="match status" value="1"/>
</dbReference>
<name>D3RXP9_FERPA</name>
<dbReference type="InterPro" id="IPR029058">
    <property type="entry name" value="AB_hydrolase_fold"/>
</dbReference>
<dbReference type="InterPro" id="IPR000073">
    <property type="entry name" value="AB_hydrolase_1"/>
</dbReference>
<dbReference type="PaxDb" id="589924-Ferp_1103"/>
<dbReference type="Proteomes" id="UP000002613">
    <property type="component" value="Chromosome"/>
</dbReference>
<proteinExistence type="predicted"/>
<sequence length="235" mass="26671">MIAEKEVGNKKVWLSVEEALIICHGLPYEPGSVVDKSYLDVAKFFSSRGFPSVIFDFTGTGKSKGSFSLIKWLEDLEEIAENFEKVSVLGFSMGGAVALNFEKAEKIVAVASPCSAEMFSEEGLERIYANARLKSTLKGLKDFESFKKQFLEEFYSIEPIKSVENLKCPLMLVHGTKDDVVPFYCSEELYRRARGKKKFLIVKNGDHFLRREERVLEKIAEWLKKVDEGVEELTL</sequence>
<dbReference type="OrthoDB" id="111592at2157"/>
<dbReference type="GeneID" id="8778613"/>
<keyword evidence="3" id="KW-1185">Reference proteome</keyword>
<evidence type="ECO:0000313" key="2">
    <source>
        <dbReference type="EMBL" id="ADC65262.1"/>
    </source>
</evidence>
<evidence type="ECO:0000259" key="1">
    <source>
        <dbReference type="Pfam" id="PF12697"/>
    </source>
</evidence>
<dbReference type="RefSeq" id="WP_012965605.1">
    <property type="nucleotide sequence ID" value="NC_013849.1"/>
</dbReference>
<dbReference type="HOGENOM" id="CLU_1145174_0_0_2"/>
<dbReference type="AlphaFoldDB" id="D3RXP9"/>
<organism evidence="2 3">
    <name type="scientific">Ferroglobus placidus (strain DSM 10642 / AEDII12DO)</name>
    <dbReference type="NCBI Taxonomy" id="589924"/>
    <lineage>
        <taxon>Archaea</taxon>
        <taxon>Methanobacteriati</taxon>
        <taxon>Methanobacteriota</taxon>
        <taxon>Archaeoglobi</taxon>
        <taxon>Archaeoglobales</taxon>
        <taxon>Archaeoglobaceae</taxon>
        <taxon>Ferroglobus</taxon>
    </lineage>
</organism>
<protein>
    <submittedName>
        <fullName evidence="2">2-hydroxy-6-oxohepta-2,4-dienoate hydrolase (TodF)</fullName>
    </submittedName>
</protein>
<dbReference type="EMBL" id="CP001899">
    <property type="protein sequence ID" value="ADC65262.1"/>
    <property type="molecule type" value="Genomic_DNA"/>
</dbReference>
<dbReference type="eggNOG" id="arCOG01650">
    <property type="taxonomic scope" value="Archaea"/>
</dbReference>
<reference evidence="2 3" key="2">
    <citation type="journal article" date="2011" name="Stand. Genomic Sci.">
        <title>Complete genome sequence of Ferroglobus placidus AEDII12DO.</title>
        <authorList>
            <person name="Anderson I."/>
            <person name="Risso C."/>
            <person name="Holmes D."/>
            <person name="Lucas S."/>
            <person name="Copeland A."/>
            <person name="Lapidus A."/>
            <person name="Cheng J.F."/>
            <person name="Bruce D."/>
            <person name="Goodwin L."/>
            <person name="Pitluck S."/>
            <person name="Saunders E."/>
            <person name="Brettin T."/>
            <person name="Detter J.C."/>
            <person name="Han C."/>
            <person name="Tapia R."/>
            <person name="Larimer F."/>
            <person name="Land M."/>
            <person name="Hauser L."/>
            <person name="Woyke T."/>
            <person name="Lovley D."/>
            <person name="Kyrpides N."/>
            <person name="Ivanova N."/>
        </authorList>
    </citation>
    <scope>NUCLEOTIDE SEQUENCE [LARGE SCALE GENOMIC DNA]</scope>
    <source>
        <strain evidence="3">DSM 10642 / AEDII12DO</strain>
    </source>
</reference>
<dbReference type="KEGG" id="fpl:Ferp_1103"/>
<keyword evidence="2" id="KW-0378">Hydrolase</keyword>
<dbReference type="SUPFAM" id="SSF53474">
    <property type="entry name" value="alpha/beta-Hydrolases"/>
    <property type="match status" value="1"/>
</dbReference>
<dbReference type="InterPro" id="IPR051044">
    <property type="entry name" value="MAG_DAG_Lipase"/>
</dbReference>
<dbReference type="GO" id="GO:0016787">
    <property type="term" value="F:hydrolase activity"/>
    <property type="evidence" value="ECO:0007669"/>
    <property type="project" value="UniProtKB-KW"/>
</dbReference>